<organism evidence="6 7">
    <name type="scientific">Parasulfuritortus cantonensis</name>
    <dbReference type="NCBI Taxonomy" id="2528202"/>
    <lineage>
        <taxon>Bacteria</taxon>
        <taxon>Pseudomonadati</taxon>
        <taxon>Pseudomonadota</taxon>
        <taxon>Betaproteobacteria</taxon>
        <taxon>Nitrosomonadales</taxon>
        <taxon>Thiobacillaceae</taxon>
        <taxon>Parasulfuritortus</taxon>
    </lineage>
</organism>
<evidence type="ECO:0000259" key="4">
    <source>
        <dbReference type="Pfam" id="PF07238"/>
    </source>
</evidence>
<evidence type="ECO:0000313" key="7">
    <source>
        <dbReference type="Proteomes" id="UP000295443"/>
    </source>
</evidence>
<dbReference type="Gene3D" id="2.30.110.10">
    <property type="entry name" value="Electron Transport, Fmn-binding Protein, Chain A"/>
    <property type="match status" value="1"/>
</dbReference>
<evidence type="ECO:0000259" key="5">
    <source>
        <dbReference type="Pfam" id="PF12945"/>
    </source>
</evidence>
<evidence type="ECO:0000313" key="6">
    <source>
        <dbReference type="EMBL" id="TCJ16300.1"/>
    </source>
</evidence>
<evidence type="ECO:0000256" key="1">
    <source>
        <dbReference type="ARBA" id="ARBA00022636"/>
    </source>
</evidence>
<keyword evidence="3" id="KW-0975">Bacterial flagellum</keyword>
<comment type="caution">
    <text evidence="6">The sequence shown here is derived from an EMBL/GenBank/DDBJ whole genome shotgun (WGS) entry which is preliminary data.</text>
</comment>
<dbReference type="Pfam" id="PF12945">
    <property type="entry name" value="PilZNR"/>
    <property type="match status" value="1"/>
</dbReference>
<sequence length="235" mass="25892">MTAHKTRPGPAPGLEKTATLDEVKLMPGDALQLQPLVEGPQERLTVRIIGVMKPKSVLVTAPMIDGKLIFVRDGQPFLVRAFSGLNVCAFKAKVLKAQHAPFPYLHLSYPETVQLMRIRKAVRARVQIIAALYDRAGGRQIGAGRIVDLSVGGARIQVPRGFPVPGEQVYLAFKIRLDDIEEIVETSAAMRSVADEDDEEGRPATALGVQFGELNPQQRLLIMNLVYQYLLKETD</sequence>
<reference evidence="6 7" key="1">
    <citation type="submission" date="2019-03" db="EMBL/GenBank/DDBJ databases">
        <title>Genome sequence of Thiobacillaceae bacterium LSR1, a sulfur-oxidizing bacterium isolated from freshwater sediment.</title>
        <authorList>
            <person name="Li S."/>
        </authorList>
    </citation>
    <scope>NUCLEOTIDE SEQUENCE [LARGE SCALE GENOMIC DNA]</scope>
    <source>
        <strain evidence="6 7">LSR1</strain>
    </source>
</reference>
<dbReference type="EMBL" id="SJZB01000018">
    <property type="protein sequence ID" value="TCJ16300.1"/>
    <property type="molecule type" value="Genomic_DNA"/>
</dbReference>
<dbReference type="InterPro" id="IPR009875">
    <property type="entry name" value="PilZ_domain"/>
</dbReference>
<dbReference type="InterPro" id="IPR012349">
    <property type="entry name" value="Split_barrel_FMN-bd"/>
</dbReference>
<dbReference type="Pfam" id="PF07238">
    <property type="entry name" value="PilZ"/>
    <property type="match status" value="1"/>
</dbReference>
<protein>
    <submittedName>
        <fullName evidence="6">Flagellar brake protein</fullName>
    </submittedName>
</protein>
<dbReference type="OrthoDB" id="5293692at2"/>
<keyword evidence="6" id="KW-0969">Cilium</keyword>
<feature type="domain" description="Type III secretion system flagellar brake protein YcgR PilZN" evidence="5">
    <location>
        <begin position="27"/>
        <end position="110"/>
    </location>
</feature>
<keyword evidence="1" id="KW-0973">c-di-GMP</keyword>
<dbReference type="SUPFAM" id="SSF141371">
    <property type="entry name" value="PilZ domain-like"/>
    <property type="match status" value="2"/>
</dbReference>
<dbReference type="GO" id="GO:0035438">
    <property type="term" value="F:cyclic-di-GMP binding"/>
    <property type="evidence" value="ECO:0007669"/>
    <property type="project" value="InterPro"/>
</dbReference>
<dbReference type="RefSeq" id="WP_131445228.1">
    <property type="nucleotide sequence ID" value="NZ_SJZB01000018.1"/>
</dbReference>
<dbReference type="AlphaFoldDB" id="A0A4R1BGH8"/>
<gene>
    <name evidence="6" type="ORF">EZJ19_05195</name>
</gene>
<evidence type="ECO:0000256" key="3">
    <source>
        <dbReference type="ARBA" id="ARBA00023143"/>
    </source>
</evidence>
<dbReference type="Proteomes" id="UP000295443">
    <property type="component" value="Unassembled WGS sequence"/>
</dbReference>
<feature type="domain" description="PilZ" evidence="4">
    <location>
        <begin position="119"/>
        <end position="228"/>
    </location>
</feature>
<accession>A0A4R1BGH8</accession>
<keyword evidence="6" id="KW-0966">Cell projection</keyword>
<keyword evidence="2" id="KW-0547">Nucleotide-binding</keyword>
<dbReference type="InterPro" id="IPR009926">
    <property type="entry name" value="T3SS_YcgR_PilZN"/>
</dbReference>
<name>A0A4R1BGH8_9PROT</name>
<keyword evidence="7" id="KW-1185">Reference proteome</keyword>
<dbReference type="Gene3D" id="2.40.10.220">
    <property type="entry name" value="predicted glycosyltransferase like domains"/>
    <property type="match status" value="1"/>
</dbReference>
<proteinExistence type="predicted"/>
<evidence type="ECO:0000256" key="2">
    <source>
        <dbReference type="ARBA" id="ARBA00022741"/>
    </source>
</evidence>
<keyword evidence="6" id="KW-0282">Flagellum</keyword>